<keyword evidence="6 15" id="KW-1133">Transmembrane helix</keyword>
<dbReference type="GO" id="GO:0015280">
    <property type="term" value="F:ligand-gated sodium channel activity"/>
    <property type="evidence" value="ECO:0007669"/>
    <property type="project" value="TreeGrafter"/>
</dbReference>
<dbReference type="OrthoDB" id="4096362at2759"/>
<dbReference type="GO" id="GO:0005886">
    <property type="term" value="C:plasma membrane"/>
    <property type="evidence" value="ECO:0007669"/>
    <property type="project" value="TreeGrafter"/>
</dbReference>
<evidence type="ECO:0000256" key="1">
    <source>
        <dbReference type="ARBA" id="ARBA00004141"/>
    </source>
</evidence>
<dbReference type="FunFam" id="1.10.287.770:FF:000001">
    <property type="entry name" value="Acid-sensing ion channel subunit 1"/>
    <property type="match status" value="1"/>
</dbReference>
<reference evidence="17 18" key="1">
    <citation type="submission" date="2019-07" db="EMBL/GenBank/DDBJ databases">
        <title>Draft genome assembly of a fouling barnacle, Amphibalanus amphitrite (Darwin, 1854): The first reference genome for Thecostraca.</title>
        <authorList>
            <person name="Kim W."/>
        </authorList>
    </citation>
    <scope>NUCLEOTIDE SEQUENCE [LARGE SCALE GENOMIC DNA]</scope>
    <source>
        <strain evidence="17">SNU_AA5</strain>
        <tissue evidence="17">Soma without cirri and trophi</tissue>
    </source>
</reference>
<keyword evidence="5 13" id="KW-0812">Transmembrane</keyword>
<evidence type="ECO:0000256" key="13">
    <source>
        <dbReference type="RuleBase" id="RU000679"/>
    </source>
</evidence>
<feature type="transmembrane region" description="Helical" evidence="15">
    <location>
        <begin position="82"/>
        <end position="106"/>
    </location>
</feature>
<protein>
    <submittedName>
        <fullName evidence="17">Palmitoyltransferase ZDHHC5</fullName>
    </submittedName>
</protein>
<comment type="subcellular location">
    <subcellularLocation>
        <location evidence="1">Membrane</location>
        <topology evidence="1">Multi-pass membrane protein</topology>
    </subcellularLocation>
</comment>
<keyword evidence="7" id="KW-0915">Sodium</keyword>
<feature type="compositionally biased region" description="Low complexity" evidence="14">
    <location>
        <begin position="398"/>
        <end position="412"/>
    </location>
</feature>
<dbReference type="EMBL" id="VIIS01001781">
    <property type="protein sequence ID" value="KAF0292979.1"/>
    <property type="molecule type" value="Genomic_DNA"/>
</dbReference>
<evidence type="ECO:0000256" key="11">
    <source>
        <dbReference type="ARBA" id="ARBA00023201"/>
    </source>
</evidence>
<sequence>MVFSFPRGAASSDEDRDDDFRMPLYKNVEISGITVRMKWCATCQFYRPPRCSHCSVCNHCIETFDHHCPWVNNCIGRRNYRFFFLFLLSLTLHMVAIFGQCLVFVLDRRHELGSVDVIATLAVMVVIGLLFVPIMGLAGFHTVLASRGRTTNEQVTGKFRGGFNPFSRGCGANFCRTLWAPQYPDVMALARRAQRRRHQYTLPTSPQLPPAVAADHQVKLYIDNGNGVRGKGHAARYTQAADLRDADQDAGMSQSRDCEPSPPLPHSASRASVVSGGRRSCGGGAVPAGTAGSLERRPPPTHGRTHATLPRAQHARDGRRSRSQTPESACSPDGAAPLVWPASPPLYISPARRSQPGTPCGGRRFPHTDGLPPTIYSGAPRTTASGLAGEPPPPPAGEPRYWAAPPGRPAARATHRRRRLRDIRVAAAGPDSTNGPPSGLSRAAPGRQGQLRSLCVSARPRHAVPRRQTGAASVLTRMTRPGPPVGEELLRAPAPAPARDALRRWLDLTSLHGAGRLLPETSRWRPQRLVWLLLTAFSLAMATAQISQRVQFFYSNPVTVDIESASRRQLTFPAVTVCNQNWLRLSALANTSTYHFWRTYWDPHQPLTEADVNRTFGPLTDGDLEFYLSFWSHRRRHLVFSCSWHGQHNNCGAEHFERTFTDYGLCYTFNSHAAAPLVSRRSGSKFGLRLVLNVEQYEYVRGPEMTAGVKVLAHHQQQPALMQNAGFYVPVGFKADAALRLRTRSGIRPPHGRCGERPLRFYRRYSKAGCEMDCMFEHMVEQCQCRDVYLPAGAGGAPPLCSLRDWLLCALPAPDHYHAAGRQCRCPESCHSQRFDASVTYSKLSYRNTPSVVAGHPAEYKAARRRFLHSLNTHERLAPERVRRRRRLTERITAALTGFQAALDACFDRAHVTVQEFSSTFDGLWHQLDVLLQVTRILKGAYESFIVSEAVEPCARLVDAGRSALVTLGRYEIPTAAAGLAAVPAEARPAAAAPARTRLAFGRGTVEQMSACLAEVHNRSTVRYPGRYGVLRRLPQYADVMTRINERHSAAAEALSTVRGALSALEGALEDDPALLPPLGDRLAETTEAAATAADRLASLLRHQYLVSAVQSELEREVDARGAELASRLQEFSHTIDLTETLNTTQTDAGELSELLRTELAEFWADRVTKLQLSEFFTSRRISDAVSALQNTRTGLLTKTATLPLTPRSILENATSSTLRQLYHFNITVTQTLERGTQRSLEQLSAALRTLLDALQLAQTDAAEFLQQTESHHQFIQDNFLELNVFFSAFDEELVSQRKAYTFTSLLADIGGSMGLFVGASLLTCVEMVEFVAIYLMQLCRAGWRSCRNDRRRRQHAARVSPNRPRIVKTIITDVWMT</sequence>
<dbReference type="Proteomes" id="UP000440578">
    <property type="component" value="Unassembled WGS sequence"/>
</dbReference>
<feature type="domain" description="Palmitoyltransferase DHHC" evidence="16">
    <location>
        <begin position="36"/>
        <end position="156"/>
    </location>
</feature>
<comment type="similarity">
    <text evidence="2 13">Belongs to the amiloride-sensitive sodium channel (TC 1.A.6) family.</text>
</comment>
<dbReference type="Gene3D" id="2.60.470.10">
    <property type="entry name" value="Acid-sensing ion channels like domains"/>
    <property type="match status" value="1"/>
</dbReference>
<evidence type="ECO:0000256" key="5">
    <source>
        <dbReference type="ARBA" id="ARBA00022692"/>
    </source>
</evidence>
<keyword evidence="9 15" id="KW-0472">Membrane</keyword>
<evidence type="ECO:0000256" key="8">
    <source>
        <dbReference type="ARBA" id="ARBA00023065"/>
    </source>
</evidence>
<dbReference type="Pfam" id="PF01529">
    <property type="entry name" value="DHHC"/>
    <property type="match status" value="1"/>
</dbReference>
<evidence type="ECO:0000256" key="10">
    <source>
        <dbReference type="ARBA" id="ARBA00023180"/>
    </source>
</evidence>
<evidence type="ECO:0000256" key="15">
    <source>
        <dbReference type="SAM" id="Phobius"/>
    </source>
</evidence>
<evidence type="ECO:0000256" key="2">
    <source>
        <dbReference type="ARBA" id="ARBA00007193"/>
    </source>
</evidence>
<feature type="region of interest" description="Disordered" evidence="14">
    <location>
        <begin position="246"/>
        <end position="449"/>
    </location>
</feature>
<keyword evidence="3 13" id="KW-0813">Transport</keyword>
<evidence type="ECO:0000256" key="14">
    <source>
        <dbReference type="SAM" id="MobiDB-lite"/>
    </source>
</evidence>
<dbReference type="Gene3D" id="1.10.287.820">
    <property type="entry name" value="Acid-sensing ion channel domain"/>
    <property type="match status" value="1"/>
</dbReference>
<accession>A0A6A4VIN5</accession>
<name>A0A6A4VIN5_AMPAM</name>
<keyword evidence="18" id="KW-1185">Reference proteome</keyword>
<evidence type="ECO:0000259" key="16">
    <source>
        <dbReference type="Pfam" id="PF01529"/>
    </source>
</evidence>
<dbReference type="PROSITE" id="PS50216">
    <property type="entry name" value="DHHC"/>
    <property type="match status" value="1"/>
</dbReference>
<dbReference type="GO" id="GO:0016409">
    <property type="term" value="F:palmitoyltransferase activity"/>
    <property type="evidence" value="ECO:0007669"/>
    <property type="project" value="InterPro"/>
</dbReference>
<gene>
    <name evidence="17" type="primary">ZDHHC5</name>
    <name evidence="17" type="ORF">FJT64_009096</name>
</gene>
<comment type="caution">
    <text evidence="17">The sequence shown here is derived from an EMBL/GenBank/DDBJ whole genome shotgun (WGS) entry which is preliminary data.</text>
</comment>
<evidence type="ECO:0000313" key="17">
    <source>
        <dbReference type="EMBL" id="KAF0292979.1"/>
    </source>
</evidence>
<evidence type="ECO:0000256" key="4">
    <source>
        <dbReference type="ARBA" id="ARBA00022461"/>
    </source>
</evidence>
<keyword evidence="10" id="KW-0325">Glycoprotein</keyword>
<dbReference type="PANTHER" id="PTHR11690:SF293">
    <property type="entry name" value="ACID-SENSING ION CHANNEL 1"/>
    <property type="match status" value="1"/>
</dbReference>
<dbReference type="PRINTS" id="PR01078">
    <property type="entry name" value="AMINACHANNEL"/>
</dbReference>
<dbReference type="Gene3D" id="1.10.287.770">
    <property type="entry name" value="YojJ-like"/>
    <property type="match status" value="1"/>
</dbReference>
<dbReference type="PANTHER" id="PTHR11690">
    <property type="entry name" value="AMILORIDE-SENSITIVE SODIUM CHANNEL-RELATED"/>
    <property type="match status" value="1"/>
</dbReference>
<dbReference type="InterPro" id="IPR001873">
    <property type="entry name" value="ENaC"/>
</dbReference>
<keyword evidence="17" id="KW-0808">Transferase</keyword>
<keyword evidence="8 13" id="KW-0406">Ion transport</keyword>
<keyword evidence="12 13" id="KW-0407">Ion channel</keyword>
<organism evidence="17 18">
    <name type="scientific">Amphibalanus amphitrite</name>
    <name type="common">Striped barnacle</name>
    <name type="synonym">Balanus amphitrite</name>
    <dbReference type="NCBI Taxonomy" id="1232801"/>
    <lineage>
        <taxon>Eukaryota</taxon>
        <taxon>Metazoa</taxon>
        <taxon>Ecdysozoa</taxon>
        <taxon>Arthropoda</taxon>
        <taxon>Crustacea</taxon>
        <taxon>Multicrustacea</taxon>
        <taxon>Cirripedia</taxon>
        <taxon>Thoracica</taxon>
        <taxon>Thoracicalcarea</taxon>
        <taxon>Balanomorpha</taxon>
        <taxon>Balanoidea</taxon>
        <taxon>Balanidae</taxon>
        <taxon>Amphibalaninae</taxon>
        <taxon>Amphibalanus</taxon>
    </lineage>
</organism>
<evidence type="ECO:0000256" key="3">
    <source>
        <dbReference type="ARBA" id="ARBA00022448"/>
    </source>
</evidence>
<keyword evidence="4 13" id="KW-0894">Sodium channel</keyword>
<feature type="transmembrane region" description="Helical" evidence="15">
    <location>
        <begin position="118"/>
        <end position="140"/>
    </location>
</feature>
<proteinExistence type="inferred from homology"/>
<evidence type="ECO:0000313" key="18">
    <source>
        <dbReference type="Proteomes" id="UP000440578"/>
    </source>
</evidence>
<keyword evidence="11 13" id="KW-0739">Sodium transport</keyword>
<dbReference type="Pfam" id="PF00858">
    <property type="entry name" value="ASC"/>
    <property type="match status" value="2"/>
</dbReference>
<feature type="compositionally biased region" description="Low complexity" evidence="14">
    <location>
        <begin position="267"/>
        <end position="278"/>
    </location>
</feature>
<dbReference type="InterPro" id="IPR001594">
    <property type="entry name" value="Palmitoyltrfase_DHHC"/>
</dbReference>
<evidence type="ECO:0000256" key="9">
    <source>
        <dbReference type="ARBA" id="ARBA00023136"/>
    </source>
</evidence>
<evidence type="ECO:0000256" key="6">
    <source>
        <dbReference type="ARBA" id="ARBA00022989"/>
    </source>
</evidence>
<evidence type="ECO:0000256" key="7">
    <source>
        <dbReference type="ARBA" id="ARBA00023053"/>
    </source>
</evidence>
<evidence type="ECO:0000256" key="12">
    <source>
        <dbReference type="ARBA" id="ARBA00023303"/>
    </source>
</evidence>